<dbReference type="OrthoDB" id="948134at2"/>
<evidence type="ECO:0000313" key="9">
    <source>
        <dbReference type="EMBL" id="CZF82864.1"/>
    </source>
</evidence>
<keyword evidence="5 6" id="KW-0472">Membrane</keyword>
<evidence type="ECO:0000259" key="7">
    <source>
        <dbReference type="Pfam" id="PF09335"/>
    </source>
</evidence>
<accession>A0A128F933</accession>
<proteinExistence type="predicted"/>
<dbReference type="PANTHER" id="PTHR42709">
    <property type="entry name" value="ALKALINE PHOSPHATASE LIKE PROTEIN"/>
    <property type="match status" value="1"/>
</dbReference>
<feature type="transmembrane region" description="Helical" evidence="6">
    <location>
        <begin position="169"/>
        <end position="188"/>
    </location>
</feature>
<evidence type="ECO:0000256" key="2">
    <source>
        <dbReference type="ARBA" id="ARBA00022475"/>
    </source>
</evidence>
<gene>
    <name evidence="9" type="ORF">GCE9029_03488</name>
</gene>
<dbReference type="EMBL" id="FIZX01000002">
    <property type="protein sequence ID" value="CZF82864.1"/>
    <property type="molecule type" value="Genomic_DNA"/>
</dbReference>
<evidence type="ECO:0000256" key="5">
    <source>
        <dbReference type="ARBA" id="ARBA00023136"/>
    </source>
</evidence>
<dbReference type="Pfam" id="PF14067">
    <property type="entry name" value="LssY_C"/>
    <property type="match status" value="1"/>
</dbReference>
<dbReference type="STRING" id="1796497.GCE9029_03488"/>
<evidence type="ECO:0000259" key="8">
    <source>
        <dbReference type="Pfam" id="PF14067"/>
    </source>
</evidence>
<keyword evidence="2" id="KW-1003">Cell membrane</keyword>
<dbReference type="Proteomes" id="UP000071641">
    <property type="component" value="Unassembled WGS sequence"/>
</dbReference>
<comment type="subcellular location">
    <subcellularLocation>
        <location evidence="1">Cell membrane</location>
        <topology evidence="1">Multi-pass membrane protein</topology>
    </subcellularLocation>
</comment>
<feature type="domain" description="VTT" evidence="7">
    <location>
        <begin position="23"/>
        <end position="146"/>
    </location>
</feature>
<keyword evidence="10" id="KW-1185">Reference proteome</keyword>
<keyword evidence="4 6" id="KW-1133">Transmembrane helix</keyword>
<feature type="domain" description="LssY-like C-terminal" evidence="8">
    <location>
        <begin position="246"/>
        <end position="409"/>
    </location>
</feature>
<dbReference type="PANTHER" id="PTHR42709:SF6">
    <property type="entry name" value="UNDECAPRENYL PHOSPHATE TRANSPORTER A"/>
    <property type="match status" value="1"/>
</dbReference>
<protein>
    <submittedName>
        <fullName evidence="9">Uncharacterized protein</fullName>
    </submittedName>
</protein>
<feature type="transmembrane region" description="Helical" evidence="6">
    <location>
        <begin position="6"/>
        <end position="24"/>
    </location>
</feature>
<evidence type="ECO:0000256" key="4">
    <source>
        <dbReference type="ARBA" id="ARBA00022989"/>
    </source>
</evidence>
<sequence length="425" mass="47790">MFESIGLFLGAFFDALIGPNLFVPAEPFLLAAGYQLYDGIITGVIMVLLGGFLGDQLSYLAGRKFGKPVQQKLMKWQPKTRRAFARCRRLMATKGAYAMTFARLLGPVAWVVPFMAGSQKVSWRRFTFYSTIGLILGAGQFILWGYLLATGVEQFPLLDTIVSMVSEHQYSLMAIAATATLGWVGYAFQWKKLVPKVSAFFLVAMLGVNYSHYFWYADNFVDAVPTETVTPVSLTYKVYPGKSPFFDAQGVNVLYVGESPRTMMNELGWLENQTFSRNDIDWADYVDLLKGQTPPVSDLFWNERPQDMAFQLPGDLLKRSHIRWWQAGIDKDLNQPLWVGAISYDDGLKLTMYSGIITVLHSIDPNIDAERDELANMINTQLPQLSTEYYQALTPLAVDDQHDYYSDGRVLVVSDNEISLANVSP</sequence>
<evidence type="ECO:0000313" key="10">
    <source>
        <dbReference type="Proteomes" id="UP000071641"/>
    </source>
</evidence>
<feature type="transmembrane region" description="Helical" evidence="6">
    <location>
        <begin position="36"/>
        <end position="54"/>
    </location>
</feature>
<feature type="transmembrane region" description="Helical" evidence="6">
    <location>
        <begin position="197"/>
        <end position="216"/>
    </location>
</feature>
<dbReference type="GO" id="GO:0005886">
    <property type="term" value="C:plasma membrane"/>
    <property type="evidence" value="ECO:0007669"/>
    <property type="project" value="UniProtKB-SubCell"/>
</dbReference>
<dbReference type="Pfam" id="PF09335">
    <property type="entry name" value="VTT_dom"/>
    <property type="match status" value="1"/>
</dbReference>
<evidence type="ECO:0000256" key="1">
    <source>
        <dbReference type="ARBA" id="ARBA00004651"/>
    </source>
</evidence>
<dbReference type="RefSeq" id="WP_062665132.1">
    <property type="nucleotide sequence ID" value="NZ_FIZX01000002.1"/>
</dbReference>
<feature type="transmembrane region" description="Helical" evidence="6">
    <location>
        <begin position="128"/>
        <end position="149"/>
    </location>
</feature>
<organism evidence="9 10">
    <name type="scientific">Grimontia celer</name>
    <dbReference type="NCBI Taxonomy" id="1796497"/>
    <lineage>
        <taxon>Bacteria</taxon>
        <taxon>Pseudomonadati</taxon>
        <taxon>Pseudomonadota</taxon>
        <taxon>Gammaproteobacteria</taxon>
        <taxon>Vibrionales</taxon>
        <taxon>Vibrionaceae</taxon>
        <taxon>Grimontia</taxon>
    </lineage>
</organism>
<name>A0A128F933_9GAMM</name>
<dbReference type="InterPro" id="IPR051311">
    <property type="entry name" value="DedA_domain"/>
</dbReference>
<dbReference type="InterPro" id="IPR032816">
    <property type="entry name" value="VTT_dom"/>
</dbReference>
<evidence type="ECO:0000256" key="3">
    <source>
        <dbReference type="ARBA" id="ARBA00022692"/>
    </source>
</evidence>
<reference evidence="10" key="1">
    <citation type="submission" date="2016-02" db="EMBL/GenBank/DDBJ databases">
        <authorList>
            <person name="Rodrigo-Torres Lidia"/>
            <person name="Arahal R.David."/>
        </authorList>
    </citation>
    <scope>NUCLEOTIDE SEQUENCE [LARGE SCALE GENOMIC DNA]</scope>
    <source>
        <strain evidence="10">CECT 9029</strain>
    </source>
</reference>
<dbReference type="InterPro" id="IPR025902">
    <property type="entry name" value="LssY-like-C_dom"/>
</dbReference>
<dbReference type="AlphaFoldDB" id="A0A128F933"/>
<evidence type="ECO:0000256" key="6">
    <source>
        <dbReference type="SAM" id="Phobius"/>
    </source>
</evidence>
<keyword evidence="3 6" id="KW-0812">Transmembrane</keyword>